<evidence type="ECO:0000259" key="1">
    <source>
        <dbReference type="Pfam" id="PF21168"/>
    </source>
</evidence>
<evidence type="ECO:0000313" key="2">
    <source>
        <dbReference type="EMBL" id="CAL96536.1"/>
    </source>
</evidence>
<organism evidence="2 3">
    <name type="scientific">Azoarcus sp. (strain BH72)</name>
    <dbReference type="NCBI Taxonomy" id="418699"/>
    <lineage>
        <taxon>Bacteria</taxon>
        <taxon>Pseudomonadati</taxon>
        <taxon>Pseudomonadota</taxon>
        <taxon>Betaproteobacteria</taxon>
        <taxon>Rhodocyclales</taxon>
        <taxon>Zoogloeaceae</taxon>
        <taxon>Azoarcus</taxon>
    </lineage>
</organism>
<gene>
    <name evidence="2" type="ordered locus">azo3920</name>
</gene>
<dbReference type="EMBL" id="AM406670">
    <property type="protein sequence ID" value="CAL96536.1"/>
    <property type="molecule type" value="Genomic_DNA"/>
</dbReference>
<dbReference type="RefSeq" id="WP_011767642.1">
    <property type="nucleotide sequence ID" value="NC_008702.1"/>
</dbReference>
<accession>A1KCI0</accession>
<proteinExistence type="predicted"/>
<dbReference type="HOGENOM" id="CLU_060951_0_0_4"/>
<sequence length="336" mass="35480">MTVAVVPEFDWQGAAGGEADLLGLLHFGMPAAPPTAAPQLRVAAPMLAPALAWQAGWRLDGEPSAGHAGRVHYRCADGLLFGVLTVAEADFAAADPATALQRATTHAYTEVFACADALAHPRLLRVWNYLPRINQVEFGLERYRAFNAGRQLAFSASGRTLTGEVPAACALGSADGELAIAFIATTGRPRAVENPRQLSAYHYPAEYGPRSPTFSRAALLQHGGGTLLFVSGTASIVGHRSVHLGDARAQTVETLANIEAVLTEAGRVGGERFAADSLAYIAYVRHAADYPAVRAEVEARLGPRAAVAYVQADVCRAELLVEIEASGGHPIRGWNP</sequence>
<dbReference type="SUPFAM" id="SSF55298">
    <property type="entry name" value="YjgF-like"/>
    <property type="match status" value="1"/>
</dbReference>
<protein>
    <recommendedName>
        <fullName evidence="1">Chorismatase FkbO/Hyg5-like N-terminal domain-containing protein</fullName>
    </recommendedName>
</protein>
<feature type="domain" description="Chorismatase FkbO/Hyg5-like N-terminal" evidence="1">
    <location>
        <begin position="57"/>
        <end position="184"/>
    </location>
</feature>
<dbReference type="CDD" id="cd06153">
    <property type="entry name" value="YjgF_YER057c_UK114_like_5"/>
    <property type="match status" value="1"/>
</dbReference>
<dbReference type="STRING" id="62928.azo3920"/>
<dbReference type="AlphaFoldDB" id="A1KCI0"/>
<name>A1KCI0_AZOSB</name>
<dbReference type="InterPro" id="IPR035959">
    <property type="entry name" value="RutC-like_sf"/>
</dbReference>
<dbReference type="Pfam" id="PF21168">
    <property type="entry name" value="FkbO_Hyg5-like_N"/>
    <property type="match status" value="1"/>
</dbReference>
<keyword evidence="3" id="KW-1185">Reference proteome</keyword>
<dbReference type="eggNOG" id="COG0251">
    <property type="taxonomic scope" value="Bacteria"/>
</dbReference>
<dbReference type="Gene3D" id="3.30.1330.40">
    <property type="entry name" value="RutC-like"/>
    <property type="match status" value="1"/>
</dbReference>
<dbReference type="Proteomes" id="UP000002588">
    <property type="component" value="Chromosome"/>
</dbReference>
<evidence type="ECO:0000313" key="3">
    <source>
        <dbReference type="Proteomes" id="UP000002588"/>
    </source>
</evidence>
<dbReference type="KEGG" id="azo:azo3920"/>
<dbReference type="InterPro" id="IPR049368">
    <property type="entry name" value="FkbO_Hyg5-like_N"/>
</dbReference>
<reference evidence="2 3" key="1">
    <citation type="journal article" date="2006" name="Nat. Biotechnol.">
        <title>Complete genome of the mutualistic, N2-fixing grass endophyte Azoarcus sp. strain BH72.</title>
        <authorList>
            <person name="Krause A."/>
            <person name="Ramakumar A."/>
            <person name="Bartels D."/>
            <person name="Battistoni F."/>
            <person name="Bekel T."/>
            <person name="Boch J."/>
            <person name="Boehm M."/>
            <person name="Friedrich F."/>
            <person name="Hurek T."/>
            <person name="Krause L."/>
            <person name="Linke B."/>
            <person name="McHardy A.C."/>
            <person name="Sarkar A."/>
            <person name="Schneiker S."/>
            <person name="Syed A.A."/>
            <person name="Thauer R."/>
            <person name="Vorhoelter F.-J."/>
            <person name="Weidner S."/>
            <person name="Puehler A."/>
            <person name="Reinhold-Hurek B."/>
            <person name="Kaiser O."/>
            <person name="Goesmann A."/>
        </authorList>
    </citation>
    <scope>NUCLEOTIDE SEQUENCE [LARGE SCALE GENOMIC DNA]</scope>
    <source>
        <strain evidence="2 3">BH72</strain>
    </source>
</reference>